<dbReference type="Proteomes" id="UP000245383">
    <property type="component" value="Unassembled WGS sequence"/>
</dbReference>
<evidence type="ECO:0000313" key="1">
    <source>
        <dbReference type="EMBL" id="PVU85580.1"/>
    </source>
</evidence>
<sequence length="79" mass="9139">MLTPLLLYWFDSSKTYRVATDILLLRLFTNFRRASQNKHHSISVLAINHMDSLLNAFNMYCLSCHSLVQHAANSLILMI</sequence>
<organism evidence="1 2">
    <name type="scientific">Smittium simulii</name>
    <dbReference type="NCBI Taxonomy" id="133385"/>
    <lineage>
        <taxon>Eukaryota</taxon>
        <taxon>Fungi</taxon>
        <taxon>Fungi incertae sedis</taxon>
        <taxon>Zoopagomycota</taxon>
        <taxon>Kickxellomycotina</taxon>
        <taxon>Harpellomycetes</taxon>
        <taxon>Harpellales</taxon>
        <taxon>Legeriomycetaceae</taxon>
        <taxon>Smittium</taxon>
    </lineage>
</organism>
<comment type="caution">
    <text evidence="1">The sequence shown here is derived from an EMBL/GenBank/DDBJ whole genome shotgun (WGS) entry which is preliminary data.</text>
</comment>
<evidence type="ECO:0000313" key="2">
    <source>
        <dbReference type="Proteomes" id="UP000245383"/>
    </source>
</evidence>
<accession>A0A2T9XZS5</accession>
<dbReference type="AlphaFoldDB" id="A0A2T9XZS5"/>
<proteinExistence type="predicted"/>
<keyword evidence="2" id="KW-1185">Reference proteome</keyword>
<protein>
    <submittedName>
        <fullName evidence="1">Uncharacterized protein</fullName>
    </submittedName>
</protein>
<reference evidence="1 2" key="1">
    <citation type="journal article" date="2018" name="MBio">
        <title>Comparative Genomics Reveals the Core Gene Toolbox for the Fungus-Insect Symbiosis.</title>
        <authorList>
            <person name="Wang Y."/>
            <person name="Stata M."/>
            <person name="Wang W."/>
            <person name="Stajich J.E."/>
            <person name="White M.M."/>
            <person name="Moncalvo J.M."/>
        </authorList>
    </citation>
    <scope>NUCLEOTIDE SEQUENCE [LARGE SCALE GENOMIC DNA]</scope>
    <source>
        <strain evidence="1 2">SWE-8-4</strain>
    </source>
</reference>
<dbReference type="EMBL" id="MBFR01000837">
    <property type="protein sequence ID" value="PVU85580.1"/>
    <property type="molecule type" value="Genomic_DNA"/>
</dbReference>
<gene>
    <name evidence="1" type="ORF">BB561_006932</name>
</gene>
<name>A0A2T9XZS5_9FUNG</name>